<evidence type="ECO:0000256" key="5">
    <source>
        <dbReference type="ARBA" id="ARBA00022729"/>
    </source>
</evidence>
<dbReference type="Proteomes" id="UP000250266">
    <property type="component" value="Unassembled WGS sequence"/>
</dbReference>
<evidence type="ECO:0000256" key="13">
    <source>
        <dbReference type="SAM" id="SignalP"/>
    </source>
</evidence>
<evidence type="ECO:0000256" key="7">
    <source>
        <dbReference type="ARBA" id="ARBA00023295"/>
    </source>
</evidence>
<dbReference type="GO" id="GO:0005576">
    <property type="term" value="C:extracellular region"/>
    <property type="evidence" value="ECO:0007669"/>
    <property type="project" value="TreeGrafter"/>
</dbReference>
<dbReference type="PANTHER" id="PTHR16631:SF24">
    <property type="entry name" value="FAMILY 17 GLUCOSIDASE SCW11-RELATED"/>
    <property type="match status" value="1"/>
</dbReference>
<keyword evidence="3" id="KW-0134">Cell wall</keyword>
<dbReference type="InterPro" id="IPR050732">
    <property type="entry name" value="Beta-glucan_modifiers"/>
</dbReference>
<evidence type="ECO:0000256" key="8">
    <source>
        <dbReference type="ARBA" id="ARBA00024983"/>
    </source>
</evidence>
<keyword evidence="5 13" id="KW-0732">Signal</keyword>
<dbReference type="GO" id="GO:0071555">
    <property type="term" value="P:cell wall organization"/>
    <property type="evidence" value="ECO:0007669"/>
    <property type="project" value="TreeGrafter"/>
</dbReference>
<evidence type="ECO:0000256" key="9">
    <source>
        <dbReference type="ARBA" id="ARBA00039284"/>
    </source>
</evidence>
<dbReference type="PANTHER" id="PTHR16631">
    <property type="entry name" value="GLUCAN 1,3-BETA-GLUCOSIDASE"/>
    <property type="match status" value="1"/>
</dbReference>
<feature type="signal peptide" evidence="13">
    <location>
        <begin position="1"/>
        <end position="19"/>
    </location>
</feature>
<evidence type="ECO:0000256" key="1">
    <source>
        <dbReference type="ARBA" id="ARBA00004191"/>
    </source>
</evidence>
<evidence type="ECO:0000256" key="2">
    <source>
        <dbReference type="ARBA" id="ARBA00008773"/>
    </source>
</evidence>
<dbReference type="InterPro" id="IPR017853">
    <property type="entry name" value="GH"/>
</dbReference>
<evidence type="ECO:0000256" key="12">
    <source>
        <dbReference type="ARBA" id="ARBA00042762"/>
    </source>
</evidence>
<sequence>MKPAFIAVSAASLLGGAVASHGGHAGFHNRRGLLGTAVLYEEVCSTYTSTWCGEATLVPNPPPYASNTTVYVTPSPVAPTSTCVLPTPEVTTCPTPGTYTFPAATLVVTETTTVCGATTTVLPPGTHTYGGVTTSVVTETTITCPYATVSTSGSVTTSVILTTTYVCPSSGVYTIAPTTTTCTETETCVYPTVTSFVPGTYTHPAKTVTIVKTLEVFVCPYESSTVYVPPPSSVYTPAYTPPASSAPAYTPPASSAAPVSSAAKPKPSSYSNGNIVTKGNQWAMTYTPYTSTGSCKSASDVMTDIQLISEKGFTTVRVYSTDCSGLQNIGAACEAYGMKMIIGIFIDTAGIAGAQAQVTAITSWGKWELVSMIVVGNEAIFNGYCSATELAAFIVSCRQSFQNAGCPSSIPITTTEPVNILQEHGADLCYAIDVMASNIQSFFNSGVTAAGAGDFVKSQLAIVAEICPEAGKKGCYNLESGWPSAGNVNGAAIPGVVEQKIAITSILETCGTQSVIFSFQNDLWKEPGSLGVEQSWGCAENL</sequence>
<name>A0A8E2DXN3_9PEZI</name>
<comment type="subcellular location">
    <subcellularLocation>
        <location evidence="1">Secreted</location>
        <location evidence="1">Cell wall</location>
    </subcellularLocation>
</comment>
<evidence type="ECO:0000256" key="11">
    <source>
        <dbReference type="ARBA" id="ARBA00041516"/>
    </source>
</evidence>
<evidence type="ECO:0000256" key="6">
    <source>
        <dbReference type="ARBA" id="ARBA00022801"/>
    </source>
</evidence>
<evidence type="ECO:0000256" key="3">
    <source>
        <dbReference type="ARBA" id="ARBA00022512"/>
    </source>
</evidence>
<reference evidence="14 15" key="1">
    <citation type="journal article" date="2016" name="Nat. Commun.">
        <title>Ectomycorrhizal ecology is imprinted in the genome of the dominant symbiotic fungus Cenococcum geophilum.</title>
        <authorList>
            <consortium name="DOE Joint Genome Institute"/>
            <person name="Peter M."/>
            <person name="Kohler A."/>
            <person name="Ohm R.A."/>
            <person name="Kuo A."/>
            <person name="Krutzmann J."/>
            <person name="Morin E."/>
            <person name="Arend M."/>
            <person name="Barry K.W."/>
            <person name="Binder M."/>
            <person name="Choi C."/>
            <person name="Clum A."/>
            <person name="Copeland A."/>
            <person name="Grisel N."/>
            <person name="Haridas S."/>
            <person name="Kipfer T."/>
            <person name="LaButti K."/>
            <person name="Lindquist E."/>
            <person name="Lipzen A."/>
            <person name="Maire R."/>
            <person name="Meier B."/>
            <person name="Mihaltcheva S."/>
            <person name="Molinier V."/>
            <person name="Murat C."/>
            <person name="Poggeler S."/>
            <person name="Quandt C.A."/>
            <person name="Sperisen C."/>
            <person name="Tritt A."/>
            <person name="Tisserant E."/>
            <person name="Crous P.W."/>
            <person name="Henrissat B."/>
            <person name="Nehls U."/>
            <person name="Egli S."/>
            <person name="Spatafora J.W."/>
            <person name="Grigoriev I.V."/>
            <person name="Martin F.M."/>
        </authorList>
    </citation>
    <scope>NUCLEOTIDE SEQUENCE [LARGE SCALE GENOMIC DNA]</scope>
    <source>
        <strain evidence="14 15">CBS 459.81</strain>
    </source>
</reference>
<proteinExistence type="inferred from homology"/>
<organism evidence="14 15">
    <name type="scientific">Lepidopterella palustris CBS 459.81</name>
    <dbReference type="NCBI Taxonomy" id="1314670"/>
    <lineage>
        <taxon>Eukaryota</taxon>
        <taxon>Fungi</taxon>
        <taxon>Dikarya</taxon>
        <taxon>Ascomycota</taxon>
        <taxon>Pezizomycotina</taxon>
        <taxon>Dothideomycetes</taxon>
        <taxon>Pleosporomycetidae</taxon>
        <taxon>Mytilinidiales</taxon>
        <taxon>Argynnaceae</taxon>
        <taxon>Lepidopterella</taxon>
    </lineage>
</organism>
<keyword evidence="6 14" id="KW-0378">Hydrolase</keyword>
<dbReference type="GO" id="GO:0009986">
    <property type="term" value="C:cell surface"/>
    <property type="evidence" value="ECO:0007669"/>
    <property type="project" value="TreeGrafter"/>
</dbReference>
<feature type="chain" id="PRO_5034483579" description="Probable beta-glucosidase btgE" evidence="13">
    <location>
        <begin position="20"/>
        <end position="542"/>
    </location>
</feature>
<evidence type="ECO:0000256" key="4">
    <source>
        <dbReference type="ARBA" id="ARBA00022525"/>
    </source>
</evidence>
<keyword evidence="7" id="KW-0326">Glycosidase</keyword>
<evidence type="ECO:0000256" key="10">
    <source>
        <dbReference type="ARBA" id="ARBA00041495"/>
    </source>
</evidence>
<comment type="similarity">
    <text evidence="2">Belongs to the glycosyl hydrolase 17 family.</text>
</comment>
<dbReference type="AlphaFoldDB" id="A0A8E2DXN3"/>
<evidence type="ECO:0000313" key="15">
    <source>
        <dbReference type="Proteomes" id="UP000250266"/>
    </source>
</evidence>
<accession>A0A8E2DXN3</accession>
<dbReference type="Gene3D" id="3.20.20.80">
    <property type="entry name" value="Glycosidases"/>
    <property type="match status" value="1"/>
</dbReference>
<evidence type="ECO:0000313" key="14">
    <source>
        <dbReference type="EMBL" id="OCK73675.1"/>
    </source>
</evidence>
<gene>
    <name evidence="14" type="ORF">K432DRAFT_410500</name>
</gene>
<dbReference type="EMBL" id="KV745689">
    <property type="protein sequence ID" value="OCK73675.1"/>
    <property type="molecule type" value="Genomic_DNA"/>
</dbReference>
<dbReference type="SUPFAM" id="SSF51445">
    <property type="entry name" value="(Trans)glycosidases"/>
    <property type="match status" value="1"/>
</dbReference>
<protein>
    <recommendedName>
        <fullName evidence="9">Probable beta-glucosidase btgE</fullName>
    </recommendedName>
    <alternativeName>
        <fullName evidence="10">Beta-D-glucoside glucohydrolase btgE</fullName>
    </alternativeName>
    <alternativeName>
        <fullName evidence="12">Cellobiase btgE</fullName>
    </alternativeName>
    <alternativeName>
        <fullName evidence="11">Gentiobiase btgE</fullName>
    </alternativeName>
</protein>
<dbReference type="GO" id="GO:0042973">
    <property type="term" value="F:glucan endo-1,3-beta-D-glucosidase activity"/>
    <property type="evidence" value="ECO:0007669"/>
    <property type="project" value="TreeGrafter"/>
</dbReference>
<keyword evidence="15" id="KW-1185">Reference proteome</keyword>
<dbReference type="GO" id="GO:0009277">
    <property type="term" value="C:fungal-type cell wall"/>
    <property type="evidence" value="ECO:0007669"/>
    <property type="project" value="TreeGrafter"/>
</dbReference>
<keyword evidence="4" id="KW-0964">Secreted</keyword>
<comment type="function">
    <text evidence="8">Beta-glucosidases are one of a number of cellulolytic enzymes involved in the degradation of cellulosic biomass. Catalyzes the last step releasing glucose from the inhibitory cellobiose.</text>
</comment>
<dbReference type="OrthoDB" id="4082933at2759"/>